<feature type="domain" description="Ferritin-like diiron" evidence="11">
    <location>
        <begin position="375"/>
        <end position="524"/>
    </location>
</feature>
<dbReference type="InterPro" id="IPR034516">
    <property type="entry name" value="hnRNPA1/3_RRM2"/>
</dbReference>
<dbReference type="InterPro" id="IPR009040">
    <property type="entry name" value="Ferritin-like_diiron"/>
</dbReference>
<dbReference type="GO" id="GO:0006879">
    <property type="term" value="P:intracellular iron ion homeostasis"/>
    <property type="evidence" value="ECO:0007669"/>
    <property type="project" value="UniProtKB-KW"/>
</dbReference>
<keyword evidence="13" id="KW-1185">Reference proteome</keyword>
<feature type="compositionally biased region" description="Gly residues" evidence="9">
    <location>
        <begin position="295"/>
        <end position="304"/>
    </location>
</feature>
<feature type="compositionally biased region" description="Low complexity" evidence="9">
    <location>
        <begin position="348"/>
        <end position="364"/>
    </location>
</feature>
<evidence type="ECO:0000313" key="12">
    <source>
        <dbReference type="EMBL" id="MBZ3887868.1"/>
    </source>
</evidence>
<evidence type="ECO:0000256" key="9">
    <source>
        <dbReference type="SAM" id="MobiDB-lite"/>
    </source>
</evidence>
<keyword evidence="6 8" id="KW-0694">RNA-binding</keyword>
<dbReference type="InterPro" id="IPR000504">
    <property type="entry name" value="RRM_dom"/>
</dbReference>
<feature type="domain" description="RRM" evidence="10">
    <location>
        <begin position="69"/>
        <end position="152"/>
    </location>
</feature>
<dbReference type="GO" id="GO:0000398">
    <property type="term" value="P:mRNA splicing, via spliceosome"/>
    <property type="evidence" value="ECO:0007669"/>
    <property type="project" value="TreeGrafter"/>
</dbReference>
<dbReference type="EMBL" id="JAATJV010419749">
    <property type="protein sequence ID" value="MBZ3887868.1"/>
    <property type="molecule type" value="Genomic_DNA"/>
</dbReference>
<feature type="compositionally biased region" description="Polar residues" evidence="9">
    <location>
        <begin position="147"/>
        <end position="157"/>
    </location>
</feature>
<dbReference type="AlphaFoldDB" id="A0AA41NCJ4"/>
<feature type="compositionally biased region" description="Gly residues" evidence="9">
    <location>
        <begin position="162"/>
        <end position="180"/>
    </location>
</feature>
<evidence type="ECO:0000259" key="10">
    <source>
        <dbReference type="PROSITE" id="PS50102"/>
    </source>
</evidence>
<dbReference type="Proteomes" id="UP001166674">
    <property type="component" value="Unassembled WGS sequence"/>
</dbReference>
<dbReference type="InterPro" id="IPR014034">
    <property type="entry name" value="Ferritin_CS"/>
</dbReference>
<keyword evidence="7" id="KW-0408">Iron</keyword>
<keyword evidence="4" id="KW-0479">Metal-binding</keyword>
<proteinExistence type="inferred from homology"/>
<keyword evidence="3" id="KW-0409">Iron storage</keyword>
<evidence type="ECO:0000256" key="2">
    <source>
        <dbReference type="ARBA" id="ARBA00013107"/>
    </source>
</evidence>
<keyword evidence="5" id="KW-0677">Repeat</keyword>
<dbReference type="InterPro" id="IPR012347">
    <property type="entry name" value="Ferritin-like"/>
</dbReference>
<evidence type="ECO:0000256" key="6">
    <source>
        <dbReference type="ARBA" id="ARBA00022884"/>
    </source>
</evidence>
<dbReference type="CDD" id="cd01056">
    <property type="entry name" value="Euk_Ferritin"/>
    <property type="match status" value="1"/>
</dbReference>
<dbReference type="GO" id="GO:0003730">
    <property type="term" value="F:mRNA 3'-UTR binding"/>
    <property type="evidence" value="ECO:0007669"/>
    <property type="project" value="TreeGrafter"/>
</dbReference>
<evidence type="ECO:0000256" key="1">
    <source>
        <dbReference type="ARBA" id="ARBA00007513"/>
    </source>
</evidence>
<dbReference type="SUPFAM" id="SSF54928">
    <property type="entry name" value="RNA-binding domain, RBD"/>
    <property type="match status" value="2"/>
</dbReference>
<evidence type="ECO:0000256" key="3">
    <source>
        <dbReference type="ARBA" id="ARBA00022434"/>
    </source>
</evidence>
<dbReference type="InterPro" id="IPR035979">
    <property type="entry name" value="RBD_domain_sf"/>
</dbReference>
<dbReference type="Pfam" id="PF00076">
    <property type="entry name" value="RRM_1"/>
    <property type="match status" value="2"/>
</dbReference>
<dbReference type="PROSITE" id="PS50905">
    <property type="entry name" value="FERRITIN_LIKE"/>
    <property type="match status" value="1"/>
</dbReference>
<evidence type="ECO:0000313" key="13">
    <source>
        <dbReference type="Proteomes" id="UP001166674"/>
    </source>
</evidence>
<evidence type="ECO:0000256" key="4">
    <source>
        <dbReference type="ARBA" id="ARBA00022723"/>
    </source>
</evidence>
<dbReference type="GO" id="GO:0004322">
    <property type="term" value="F:ferroxidase activity"/>
    <property type="evidence" value="ECO:0007669"/>
    <property type="project" value="UniProtKB-EC"/>
</dbReference>
<dbReference type="InterPro" id="IPR009078">
    <property type="entry name" value="Ferritin-like_SF"/>
</dbReference>
<evidence type="ECO:0000256" key="7">
    <source>
        <dbReference type="ARBA" id="ARBA00023004"/>
    </source>
</evidence>
<dbReference type="PROSITE" id="PS00204">
    <property type="entry name" value="FERRITIN_2"/>
    <property type="match status" value="1"/>
</dbReference>
<name>A0AA41NCJ4_SCICA</name>
<dbReference type="GO" id="GO:0071013">
    <property type="term" value="C:catalytic step 2 spliceosome"/>
    <property type="evidence" value="ECO:0007669"/>
    <property type="project" value="TreeGrafter"/>
</dbReference>
<dbReference type="CDD" id="cd12582">
    <property type="entry name" value="RRM2_hnRNPA3"/>
    <property type="match status" value="1"/>
</dbReference>
<accession>A0AA41NCJ4</accession>
<organism evidence="12 13">
    <name type="scientific">Sciurus carolinensis</name>
    <name type="common">Eastern gray squirrel</name>
    <dbReference type="NCBI Taxonomy" id="30640"/>
    <lineage>
        <taxon>Eukaryota</taxon>
        <taxon>Metazoa</taxon>
        <taxon>Chordata</taxon>
        <taxon>Craniata</taxon>
        <taxon>Vertebrata</taxon>
        <taxon>Euteleostomi</taxon>
        <taxon>Mammalia</taxon>
        <taxon>Eutheria</taxon>
        <taxon>Euarchontoglires</taxon>
        <taxon>Glires</taxon>
        <taxon>Rodentia</taxon>
        <taxon>Sciuromorpha</taxon>
        <taxon>Sciuridae</taxon>
        <taxon>Sciurinae</taxon>
        <taxon>Sciurini</taxon>
        <taxon>Sciurus</taxon>
    </lineage>
</organism>
<dbReference type="Pfam" id="PF00210">
    <property type="entry name" value="Ferritin"/>
    <property type="match status" value="1"/>
</dbReference>
<dbReference type="Gene3D" id="3.30.70.330">
    <property type="match status" value="2"/>
</dbReference>
<dbReference type="InterPro" id="IPR008331">
    <property type="entry name" value="Ferritin_DPS_dom"/>
</dbReference>
<comment type="caution">
    <text evidence="12">The sequence shown here is derived from an EMBL/GenBank/DDBJ whole genome shotgun (WGS) entry which is preliminary data.</text>
</comment>
<dbReference type="GO" id="GO:0008199">
    <property type="term" value="F:ferric iron binding"/>
    <property type="evidence" value="ECO:0007669"/>
    <property type="project" value="InterPro"/>
</dbReference>
<feature type="region of interest" description="Disordered" evidence="9">
    <location>
        <begin position="295"/>
        <end position="378"/>
    </location>
</feature>
<dbReference type="PANTHER" id="PTHR48026">
    <property type="entry name" value="HOMOLOGOUS TO DROSOPHILA SQD (SQUID) PROTEIN"/>
    <property type="match status" value="1"/>
</dbReference>
<dbReference type="FunFam" id="3.30.70.330:FF:000429">
    <property type="entry name" value="Heterogeneous nuclear ribonucleoprotein A1-like 2"/>
    <property type="match status" value="1"/>
</dbReference>
<dbReference type="SMART" id="SM00360">
    <property type="entry name" value="RRM"/>
    <property type="match status" value="1"/>
</dbReference>
<feature type="compositionally biased region" description="Polar residues" evidence="9">
    <location>
        <begin position="366"/>
        <end position="378"/>
    </location>
</feature>
<dbReference type="PROSITE" id="PS00540">
    <property type="entry name" value="FERRITIN_1"/>
    <property type="match status" value="1"/>
</dbReference>
<reference evidence="12" key="1">
    <citation type="submission" date="2020-03" db="EMBL/GenBank/DDBJ databases">
        <title>Studies in the Genomics of Life Span.</title>
        <authorList>
            <person name="Glass D."/>
        </authorList>
    </citation>
    <scope>NUCLEOTIDE SEQUENCE</scope>
    <source>
        <strain evidence="12">SUZIE</strain>
        <tissue evidence="12">Muscle</tissue>
    </source>
</reference>
<comment type="similarity">
    <text evidence="1">Belongs to the ferritin family.</text>
</comment>
<evidence type="ECO:0000256" key="8">
    <source>
        <dbReference type="PROSITE-ProRule" id="PRU00176"/>
    </source>
</evidence>
<dbReference type="EC" id="1.16.3.1" evidence="2"/>
<dbReference type="PANTHER" id="PTHR48026:SF2">
    <property type="entry name" value="HETEROGENEOUS NUCLEAR RIBONUCLEOPROTEIN A1-RELATED"/>
    <property type="match status" value="1"/>
</dbReference>
<evidence type="ECO:0000256" key="5">
    <source>
        <dbReference type="ARBA" id="ARBA00022737"/>
    </source>
</evidence>
<dbReference type="Gene3D" id="1.20.1260.10">
    <property type="match status" value="1"/>
</dbReference>
<dbReference type="InterPro" id="IPR012677">
    <property type="entry name" value="Nucleotide-bd_a/b_plait_sf"/>
</dbReference>
<sequence length="547" mass="58611">MGNIHGLCGNERPNTKRSRGFGFVTYATVEEVDAAMNARPHKVDGRVVEPKRAVSREDSQRPGAHLPVKKIFVGGIKEDTEEHHLRDYFEQYGKIEVIEIMTDRGSGKKRGFAFVTFDDHDSVDKIVIQKYHPVNGHSCEVGKTLSKQEMASASSSQRGRRGSGNFGGGRGGGFGGNDNFGRGGDFSGHGSFGGSRGGGGYGGSGDGCNGFGNDGGYGGGGPGYFGGSRGYGSGGQGYGNQGSGYGGSGSYDSYNNGGGGGGFGGVWPLELLLISVSSFSPSAAAANVLAQRSGPGGRRLGGGQPDQQAGVAGKCLDGTRRSTPTPAGRSEPAALRHLLTAPSDPEVSAAAPAPRSRRASQPPAMTTASPSQVRQNYHQDSEAAINRQINLELYASYVYLSMSYYFDRDDVALKNFAKYFLHQSHEEREHAEKLMKLQNQRGGRIFLQDIKKPDRDDWESGLNAMECALHLEKSVNQSLLELHKLATDKNDPHLCDFIETHYLNEQVKSIKELGDYVTNLRKMGAPESGMAEYLFDKHTLGDSDNDS</sequence>
<dbReference type="SUPFAM" id="SSF47240">
    <property type="entry name" value="Ferritin-like"/>
    <property type="match status" value="1"/>
</dbReference>
<feature type="region of interest" description="Disordered" evidence="9">
    <location>
        <begin position="147"/>
        <end position="180"/>
    </location>
</feature>
<dbReference type="PROSITE" id="PS50102">
    <property type="entry name" value="RRM"/>
    <property type="match status" value="1"/>
</dbReference>
<gene>
    <name evidence="12" type="ORF">SUZIE_195105</name>
</gene>
<protein>
    <recommendedName>
        <fullName evidence="2">ferroxidase</fullName>
        <ecNumber evidence="2">1.16.3.1</ecNumber>
    </recommendedName>
</protein>
<evidence type="ECO:0000259" key="11">
    <source>
        <dbReference type="PROSITE" id="PS50905"/>
    </source>
</evidence>
<dbReference type="FunFam" id="1.20.1260.10:FF:000016">
    <property type="entry name" value="Ferritin heavy chain"/>
    <property type="match status" value="1"/>
</dbReference>